<dbReference type="InterPro" id="IPR036650">
    <property type="entry name" value="CAT_RNA-bd_dom_sf"/>
</dbReference>
<dbReference type="SUPFAM" id="SSF50151">
    <property type="entry name" value="SacY-like RNA-binding domain"/>
    <property type="match status" value="1"/>
</dbReference>
<dbReference type="Gene3D" id="1.10.1790.10">
    <property type="entry name" value="PRD domain"/>
    <property type="match status" value="2"/>
</dbReference>
<dbReference type="SMART" id="SM01061">
    <property type="entry name" value="CAT_RBD"/>
    <property type="match status" value="1"/>
</dbReference>
<dbReference type="Pfam" id="PF00874">
    <property type="entry name" value="PRD"/>
    <property type="match status" value="2"/>
</dbReference>
<dbReference type="PANTHER" id="PTHR30185:SF15">
    <property type="entry name" value="CRYPTIC BETA-GLUCOSIDE BGL OPERON ANTITERMINATOR"/>
    <property type="match status" value="1"/>
</dbReference>
<reference evidence="3 4" key="1">
    <citation type="submission" date="2015-10" db="EMBL/GenBank/DDBJ databases">
        <title>Erysipelothrix larvae sp. LV19 isolated from the larval gut of the rhinoceros beetle, Trypoxylus dichotomus.</title>
        <authorList>
            <person name="Lim S."/>
            <person name="Kim B.-C."/>
        </authorList>
    </citation>
    <scope>NUCLEOTIDE SEQUENCE [LARGE SCALE GENOMIC DNA]</scope>
    <source>
        <strain evidence="3 4">LV19</strain>
    </source>
</reference>
<name>A0A0X8H1X0_9FIRM</name>
<dbReference type="AlphaFoldDB" id="A0A0X8H1X0"/>
<dbReference type="RefSeq" id="WP_067634522.1">
    <property type="nucleotide sequence ID" value="NZ_CP013213.1"/>
</dbReference>
<dbReference type="KEGG" id="erl:AOC36_00535"/>
<dbReference type="InterPro" id="IPR011608">
    <property type="entry name" value="PRD"/>
</dbReference>
<dbReference type="InterPro" id="IPR004341">
    <property type="entry name" value="CAT_RNA-bd_dom"/>
</dbReference>
<evidence type="ECO:0000313" key="4">
    <source>
        <dbReference type="Proteomes" id="UP000063781"/>
    </source>
</evidence>
<keyword evidence="1" id="KW-0677">Repeat</keyword>
<keyword evidence="4" id="KW-1185">Reference proteome</keyword>
<dbReference type="InterPro" id="IPR036634">
    <property type="entry name" value="PRD_sf"/>
</dbReference>
<protein>
    <recommendedName>
        <fullName evidence="2">PRD domain-containing protein</fullName>
    </recommendedName>
</protein>
<accession>A0A0X8H1X0</accession>
<gene>
    <name evidence="3" type="ORF">AOC36_00535</name>
</gene>
<dbReference type="PANTHER" id="PTHR30185">
    <property type="entry name" value="CRYPTIC BETA-GLUCOSIDE BGL OPERON ANTITERMINATOR"/>
    <property type="match status" value="1"/>
</dbReference>
<evidence type="ECO:0000256" key="1">
    <source>
        <dbReference type="ARBA" id="ARBA00022737"/>
    </source>
</evidence>
<evidence type="ECO:0000259" key="2">
    <source>
        <dbReference type="PROSITE" id="PS51372"/>
    </source>
</evidence>
<feature type="domain" description="PRD" evidence="2">
    <location>
        <begin position="65"/>
        <end position="170"/>
    </location>
</feature>
<dbReference type="Proteomes" id="UP000063781">
    <property type="component" value="Chromosome"/>
</dbReference>
<feature type="domain" description="PRD" evidence="2">
    <location>
        <begin position="171"/>
        <end position="278"/>
    </location>
</feature>
<dbReference type="STRING" id="1514105.AOC36_00535"/>
<dbReference type="Pfam" id="PF03123">
    <property type="entry name" value="CAT_RBD"/>
    <property type="match status" value="1"/>
</dbReference>
<sequence length="278" mass="32431">MKIIKILNNNVIVSIDEDGREVVAMGSGLAFGRRVGDTVSDQKVDKLFRLEGNANRNHYYDLLQEIPMEYLTLSDEIVRDAKTKMGKPLSDIVYITLSDHIYQAISRAREGIQLRNALLWDIKHFYPMEYEIGMMTQALIQERFGVSLLDDEAGFIALHFVNAEVGSTMEHIVEITKILQEVTNVIRYFFKVKIDESTVHFYRYITHIKFFAQRLVDRKTYDGSDDDELLELVKRKYKNSYDCANEIKRFILKQYNYSLSGEEILYLTIHIQRLIYGS</sequence>
<dbReference type="GO" id="GO:0003723">
    <property type="term" value="F:RNA binding"/>
    <property type="evidence" value="ECO:0007669"/>
    <property type="project" value="InterPro"/>
</dbReference>
<dbReference type="GO" id="GO:0006355">
    <property type="term" value="P:regulation of DNA-templated transcription"/>
    <property type="evidence" value="ECO:0007669"/>
    <property type="project" value="InterPro"/>
</dbReference>
<evidence type="ECO:0000313" key="3">
    <source>
        <dbReference type="EMBL" id="AMC94602.1"/>
    </source>
</evidence>
<dbReference type="PROSITE" id="PS51372">
    <property type="entry name" value="PRD_2"/>
    <property type="match status" value="2"/>
</dbReference>
<organism evidence="3 4">
    <name type="scientific">Erysipelothrix larvae</name>
    <dbReference type="NCBI Taxonomy" id="1514105"/>
    <lineage>
        <taxon>Bacteria</taxon>
        <taxon>Bacillati</taxon>
        <taxon>Bacillota</taxon>
        <taxon>Erysipelotrichia</taxon>
        <taxon>Erysipelotrichales</taxon>
        <taxon>Erysipelotrichaceae</taxon>
        <taxon>Erysipelothrix</taxon>
    </lineage>
</organism>
<dbReference type="Gene3D" id="2.30.24.10">
    <property type="entry name" value="CAT RNA-binding domain"/>
    <property type="match status" value="1"/>
</dbReference>
<dbReference type="EMBL" id="CP013213">
    <property type="protein sequence ID" value="AMC94602.1"/>
    <property type="molecule type" value="Genomic_DNA"/>
</dbReference>
<dbReference type="NCBIfam" id="NF046042">
    <property type="entry name" value="LicT"/>
    <property type="match status" value="1"/>
</dbReference>
<dbReference type="InterPro" id="IPR050661">
    <property type="entry name" value="BglG_antiterminators"/>
</dbReference>
<proteinExistence type="predicted"/>
<dbReference type="SUPFAM" id="SSF63520">
    <property type="entry name" value="PTS-regulatory domain, PRD"/>
    <property type="match status" value="2"/>
</dbReference>